<dbReference type="PANTHER" id="PTHR24220:SF685">
    <property type="entry name" value="ABC TRANSPORTER RELATED"/>
    <property type="match status" value="1"/>
</dbReference>
<dbReference type="InterPro" id="IPR027417">
    <property type="entry name" value="P-loop_NTPase"/>
</dbReference>
<feature type="domain" description="ABC transporter" evidence="5">
    <location>
        <begin position="8"/>
        <end position="247"/>
    </location>
</feature>
<dbReference type="EMBL" id="BAAAON010000001">
    <property type="protein sequence ID" value="GAA2172268.1"/>
    <property type="molecule type" value="Genomic_DNA"/>
</dbReference>
<dbReference type="InterPro" id="IPR015854">
    <property type="entry name" value="ABC_transpr_LolD-like"/>
</dbReference>
<dbReference type="PANTHER" id="PTHR24220">
    <property type="entry name" value="IMPORT ATP-BINDING PROTEIN"/>
    <property type="match status" value="1"/>
</dbReference>
<feature type="compositionally biased region" description="Low complexity" evidence="4">
    <location>
        <begin position="231"/>
        <end position="243"/>
    </location>
</feature>
<dbReference type="Proteomes" id="UP001500974">
    <property type="component" value="Unassembled WGS sequence"/>
</dbReference>
<organism evidence="6 7">
    <name type="scientific">Arthrobacter parietis</name>
    <dbReference type="NCBI Taxonomy" id="271434"/>
    <lineage>
        <taxon>Bacteria</taxon>
        <taxon>Bacillati</taxon>
        <taxon>Actinomycetota</taxon>
        <taxon>Actinomycetes</taxon>
        <taxon>Micrococcales</taxon>
        <taxon>Micrococcaceae</taxon>
        <taxon>Arthrobacter</taxon>
    </lineage>
</organism>
<dbReference type="SMART" id="SM00382">
    <property type="entry name" value="AAA"/>
    <property type="match status" value="1"/>
</dbReference>
<dbReference type="PROSITE" id="PS50893">
    <property type="entry name" value="ABC_TRANSPORTER_2"/>
    <property type="match status" value="1"/>
</dbReference>
<dbReference type="CDD" id="cd03255">
    <property type="entry name" value="ABC_MJ0796_LolCDE_FtsE"/>
    <property type="match status" value="1"/>
</dbReference>
<proteinExistence type="predicted"/>
<evidence type="ECO:0000256" key="1">
    <source>
        <dbReference type="ARBA" id="ARBA00022448"/>
    </source>
</evidence>
<evidence type="ECO:0000256" key="4">
    <source>
        <dbReference type="SAM" id="MobiDB-lite"/>
    </source>
</evidence>
<dbReference type="InterPro" id="IPR003439">
    <property type="entry name" value="ABC_transporter-like_ATP-bd"/>
</dbReference>
<dbReference type="SUPFAM" id="SSF52540">
    <property type="entry name" value="P-loop containing nucleoside triphosphate hydrolases"/>
    <property type="match status" value="1"/>
</dbReference>
<dbReference type="Gene3D" id="3.40.50.300">
    <property type="entry name" value="P-loop containing nucleotide triphosphate hydrolases"/>
    <property type="match status" value="1"/>
</dbReference>
<dbReference type="InterPro" id="IPR017911">
    <property type="entry name" value="MacB-like_ATP-bd"/>
</dbReference>
<dbReference type="Pfam" id="PF00005">
    <property type="entry name" value="ABC_tran"/>
    <property type="match status" value="1"/>
</dbReference>
<gene>
    <name evidence="6" type="ORF">GCM10009784_02030</name>
</gene>
<dbReference type="InterPro" id="IPR003593">
    <property type="entry name" value="AAA+_ATPase"/>
</dbReference>
<evidence type="ECO:0000256" key="2">
    <source>
        <dbReference type="ARBA" id="ARBA00022741"/>
    </source>
</evidence>
<name>A0ABP5MCC4_9MICC</name>
<evidence type="ECO:0000256" key="3">
    <source>
        <dbReference type="ARBA" id="ARBA00022840"/>
    </source>
</evidence>
<protein>
    <submittedName>
        <fullName evidence="6">ABC transporter ATP-binding protein</fullName>
    </submittedName>
</protein>
<comment type="caution">
    <text evidence="6">The sequence shown here is derived from an EMBL/GenBank/DDBJ whole genome shotgun (WGS) entry which is preliminary data.</text>
</comment>
<keyword evidence="2" id="KW-0547">Nucleotide-binding</keyword>
<evidence type="ECO:0000259" key="5">
    <source>
        <dbReference type="PROSITE" id="PS50893"/>
    </source>
</evidence>
<evidence type="ECO:0000313" key="7">
    <source>
        <dbReference type="Proteomes" id="UP001500974"/>
    </source>
</evidence>
<dbReference type="RefSeq" id="WP_346027182.1">
    <property type="nucleotide sequence ID" value="NZ_BAAAON010000001.1"/>
</dbReference>
<feature type="region of interest" description="Disordered" evidence="4">
    <location>
        <begin position="229"/>
        <end position="260"/>
    </location>
</feature>
<keyword evidence="1" id="KW-0813">Transport</keyword>
<reference evidence="7" key="1">
    <citation type="journal article" date="2019" name="Int. J. Syst. Evol. Microbiol.">
        <title>The Global Catalogue of Microorganisms (GCM) 10K type strain sequencing project: providing services to taxonomists for standard genome sequencing and annotation.</title>
        <authorList>
            <consortium name="The Broad Institute Genomics Platform"/>
            <consortium name="The Broad Institute Genome Sequencing Center for Infectious Disease"/>
            <person name="Wu L."/>
            <person name="Ma J."/>
        </authorList>
    </citation>
    <scope>NUCLEOTIDE SEQUENCE [LARGE SCALE GENOMIC DNA]</scope>
    <source>
        <strain evidence="7">JCM 14917</strain>
    </source>
</reference>
<accession>A0ABP5MCC4</accession>
<keyword evidence="3 6" id="KW-0067">ATP-binding</keyword>
<evidence type="ECO:0000313" key="6">
    <source>
        <dbReference type="EMBL" id="GAA2172268.1"/>
    </source>
</evidence>
<keyword evidence="7" id="KW-1185">Reference proteome</keyword>
<sequence>MSAAAPALRAEGVTKTYGSGESAVHACTDVSLSVAPGELLVVKGPSGSGKTTLLNCIGGLDEPDSGTVFVGDLELTAMREQDRVTLRQTHLGFVFQSFGLIPILTAAENVEVPMRLVGMPAAERQARVDELLELVGLGKHHHQRPAELSGGQQQRVGLARALANRPKVLIADEPTGQLDSVTAGTMMDLISDLVHSHEVAAIVSTHDPLLMQRADRVLELHDGRILGAGGRSAAPVSAPSSASEMIEVPATYSGRRRRKS</sequence>
<dbReference type="PROSITE" id="PS00211">
    <property type="entry name" value="ABC_TRANSPORTER_1"/>
    <property type="match status" value="1"/>
</dbReference>
<dbReference type="GO" id="GO:0005524">
    <property type="term" value="F:ATP binding"/>
    <property type="evidence" value="ECO:0007669"/>
    <property type="project" value="UniProtKB-KW"/>
</dbReference>
<dbReference type="InterPro" id="IPR017871">
    <property type="entry name" value="ABC_transporter-like_CS"/>
</dbReference>